<dbReference type="STRING" id="22663.A0A2I0LB26"/>
<gene>
    <name evidence="3" type="ORF">CRG98_001748</name>
</gene>
<name>A0A2I0LB26_PUNGR</name>
<dbReference type="Proteomes" id="UP000233551">
    <property type="component" value="Unassembled WGS sequence"/>
</dbReference>
<evidence type="ECO:0000259" key="2">
    <source>
        <dbReference type="Pfam" id="PF03097"/>
    </source>
</evidence>
<organism evidence="3 4">
    <name type="scientific">Punica granatum</name>
    <name type="common">Pomegranate</name>
    <dbReference type="NCBI Taxonomy" id="22663"/>
    <lineage>
        <taxon>Eukaryota</taxon>
        <taxon>Viridiplantae</taxon>
        <taxon>Streptophyta</taxon>
        <taxon>Embryophyta</taxon>
        <taxon>Tracheophyta</taxon>
        <taxon>Spermatophyta</taxon>
        <taxon>Magnoliopsida</taxon>
        <taxon>eudicotyledons</taxon>
        <taxon>Gunneridae</taxon>
        <taxon>Pentapetalae</taxon>
        <taxon>rosids</taxon>
        <taxon>malvids</taxon>
        <taxon>Myrtales</taxon>
        <taxon>Lythraceae</taxon>
        <taxon>Punica</taxon>
    </lineage>
</organism>
<keyword evidence="4" id="KW-1185">Reference proteome</keyword>
<accession>A0A2I0LB26</accession>
<feature type="domain" description="BRO1" evidence="2">
    <location>
        <begin position="73"/>
        <end position="135"/>
    </location>
</feature>
<protein>
    <recommendedName>
        <fullName evidence="2">BRO1 domain-containing protein</fullName>
    </recommendedName>
</protein>
<feature type="region of interest" description="Disordered" evidence="1">
    <location>
        <begin position="1"/>
        <end position="24"/>
    </location>
</feature>
<dbReference type="AlphaFoldDB" id="A0A2I0LB26"/>
<comment type="caution">
    <text evidence="3">The sequence shown here is derived from an EMBL/GenBank/DDBJ whole genome shotgun (WGS) entry which is preliminary data.</text>
</comment>
<evidence type="ECO:0000256" key="1">
    <source>
        <dbReference type="SAM" id="MobiDB-lite"/>
    </source>
</evidence>
<dbReference type="InterPro" id="IPR038499">
    <property type="entry name" value="BRO1_sf"/>
</dbReference>
<dbReference type="Pfam" id="PF03097">
    <property type="entry name" value="BRO1"/>
    <property type="match status" value="1"/>
</dbReference>
<evidence type="ECO:0000313" key="4">
    <source>
        <dbReference type="Proteomes" id="UP000233551"/>
    </source>
</evidence>
<dbReference type="InterPro" id="IPR004328">
    <property type="entry name" value="BRO1_dom"/>
</dbReference>
<proteinExistence type="predicted"/>
<dbReference type="Gene3D" id="1.25.40.280">
    <property type="entry name" value="alix/aip1 like domains"/>
    <property type="match status" value="1"/>
</dbReference>
<evidence type="ECO:0000313" key="3">
    <source>
        <dbReference type="EMBL" id="PKI77861.1"/>
    </source>
</evidence>
<dbReference type="EMBL" id="PGOL01000070">
    <property type="protein sequence ID" value="PKI77861.1"/>
    <property type="molecule type" value="Genomic_DNA"/>
</dbReference>
<reference evidence="3 4" key="1">
    <citation type="submission" date="2017-11" db="EMBL/GenBank/DDBJ databases">
        <title>De-novo sequencing of pomegranate (Punica granatum L.) genome.</title>
        <authorList>
            <person name="Akparov Z."/>
            <person name="Amiraslanov A."/>
            <person name="Hajiyeva S."/>
            <person name="Abbasov M."/>
            <person name="Kaur K."/>
            <person name="Hamwieh A."/>
            <person name="Solovyev V."/>
            <person name="Salamov A."/>
            <person name="Braich B."/>
            <person name="Kosarev P."/>
            <person name="Mahmoud A."/>
            <person name="Hajiyev E."/>
            <person name="Babayeva S."/>
            <person name="Izzatullayeva V."/>
            <person name="Mammadov A."/>
            <person name="Mammadov A."/>
            <person name="Sharifova S."/>
            <person name="Ojaghi J."/>
            <person name="Eynullazada K."/>
            <person name="Bayramov B."/>
            <person name="Abdulazimova A."/>
            <person name="Shahmuradov I."/>
        </authorList>
    </citation>
    <scope>NUCLEOTIDE SEQUENCE [LARGE SCALE GENOMIC DNA]</scope>
    <source>
        <strain evidence="4">cv. AG2017</strain>
        <tissue evidence="3">Leaf</tissue>
    </source>
</reference>
<feature type="compositionally biased region" description="Basic and acidic residues" evidence="1">
    <location>
        <begin position="1"/>
        <end position="18"/>
    </location>
</feature>
<sequence>MGKPTGLREEVDRRDSHASHHHLLPSTPNQFSLSLPLMVATTPSSFSSTTNIMLVIFVKRSISLDLYLPLRQYISFTYFECEAQNLKHKASQPNIHLEKAVVLFNLGVIYSQIGLSYDRSTMEKRCQAMQAFIATDEAFPSLDLSPPPVFSTDRGPCLKGPWPAGEPPTLPPSLDPVDIARKKKKWKRKKKFKKQNYIILVHRVPPAQLYVTVAILAFTVQGSTLAFTEKDEWIEERMRWEREDGWIELDVRT</sequence>